<accession>A0ABP9H9Y5</accession>
<evidence type="ECO:0000313" key="11">
    <source>
        <dbReference type="Proteomes" id="UP001500466"/>
    </source>
</evidence>
<dbReference type="SUPFAM" id="SSF88659">
    <property type="entry name" value="Sigma3 and sigma4 domains of RNA polymerase sigma factors"/>
    <property type="match status" value="1"/>
</dbReference>
<evidence type="ECO:0000259" key="9">
    <source>
        <dbReference type="Pfam" id="PF08281"/>
    </source>
</evidence>
<evidence type="ECO:0000256" key="6">
    <source>
        <dbReference type="RuleBase" id="RU000716"/>
    </source>
</evidence>
<dbReference type="PANTHER" id="PTHR43133">
    <property type="entry name" value="RNA POLYMERASE ECF-TYPE SIGMA FACTO"/>
    <property type="match status" value="1"/>
</dbReference>
<evidence type="ECO:0000256" key="5">
    <source>
        <dbReference type="ARBA" id="ARBA00023163"/>
    </source>
</evidence>
<keyword evidence="4 6" id="KW-0238">DNA-binding</keyword>
<dbReference type="Proteomes" id="UP001500466">
    <property type="component" value="Unassembled WGS sequence"/>
</dbReference>
<dbReference type="Pfam" id="PF04542">
    <property type="entry name" value="Sigma70_r2"/>
    <property type="match status" value="1"/>
</dbReference>
<keyword evidence="3 6" id="KW-0731">Sigma factor</keyword>
<name>A0ABP9H9Y5_9ACTN</name>
<feature type="region of interest" description="Disordered" evidence="7">
    <location>
        <begin position="1"/>
        <end position="34"/>
    </location>
</feature>
<protein>
    <recommendedName>
        <fullName evidence="6">RNA polymerase sigma factor</fullName>
    </recommendedName>
</protein>
<evidence type="ECO:0000256" key="3">
    <source>
        <dbReference type="ARBA" id="ARBA00023082"/>
    </source>
</evidence>
<dbReference type="Gene3D" id="1.10.1740.10">
    <property type="match status" value="1"/>
</dbReference>
<keyword evidence="5 6" id="KW-0804">Transcription</keyword>
<dbReference type="InterPro" id="IPR039425">
    <property type="entry name" value="RNA_pol_sigma-70-like"/>
</dbReference>
<dbReference type="EMBL" id="BAABHS010000010">
    <property type="protein sequence ID" value="GAA4965264.1"/>
    <property type="molecule type" value="Genomic_DNA"/>
</dbReference>
<dbReference type="NCBIfam" id="TIGR02937">
    <property type="entry name" value="sigma70-ECF"/>
    <property type="match status" value="1"/>
</dbReference>
<feature type="domain" description="RNA polymerase sigma-70 region 2" evidence="8">
    <location>
        <begin position="54"/>
        <end position="118"/>
    </location>
</feature>
<dbReference type="Gene3D" id="1.10.10.10">
    <property type="entry name" value="Winged helix-like DNA-binding domain superfamily/Winged helix DNA-binding domain"/>
    <property type="match status" value="1"/>
</dbReference>
<evidence type="ECO:0000313" key="10">
    <source>
        <dbReference type="EMBL" id="GAA4965264.1"/>
    </source>
</evidence>
<evidence type="ECO:0000259" key="8">
    <source>
        <dbReference type="Pfam" id="PF04542"/>
    </source>
</evidence>
<feature type="region of interest" description="Disordered" evidence="7">
    <location>
        <begin position="207"/>
        <end position="254"/>
    </location>
</feature>
<evidence type="ECO:0000256" key="4">
    <source>
        <dbReference type="ARBA" id="ARBA00023125"/>
    </source>
</evidence>
<dbReference type="InterPro" id="IPR013325">
    <property type="entry name" value="RNA_pol_sigma_r2"/>
</dbReference>
<comment type="similarity">
    <text evidence="1 6">Belongs to the sigma-70 factor family. ECF subfamily.</text>
</comment>
<proteinExistence type="inferred from homology"/>
<dbReference type="PANTHER" id="PTHR43133:SF61">
    <property type="entry name" value="ECF RNA POLYMERASE SIGMA FACTOR SIGC"/>
    <property type="match status" value="1"/>
</dbReference>
<dbReference type="PROSITE" id="PS01063">
    <property type="entry name" value="SIGMA70_ECF"/>
    <property type="match status" value="1"/>
</dbReference>
<dbReference type="InterPro" id="IPR036388">
    <property type="entry name" value="WH-like_DNA-bd_sf"/>
</dbReference>
<dbReference type="InterPro" id="IPR013249">
    <property type="entry name" value="RNA_pol_sigma70_r4_t2"/>
</dbReference>
<keyword evidence="11" id="KW-1185">Reference proteome</keyword>
<evidence type="ECO:0000256" key="7">
    <source>
        <dbReference type="SAM" id="MobiDB-lite"/>
    </source>
</evidence>
<keyword evidence="2 6" id="KW-0805">Transcription regulation</keyword>
<feature type="compositionally biased region" description="Basic and acidic residues" evidence="7">
    <location>
        <begin position="18"/>
        <end position="32"/>
    </location>
</feature>
<dbReference type="InterPro" id="IPR000838">
    <property type="entry name" value="RNA_pol_sigma70_ECF_CS"/>
</dbReference>
<reference evidence="11" key="1">
    <citation type="journal article" date="2019" name="Int. J. Syst. Evol. Microbiol.">
        <title>The Global Catalogue of Microorganisms (GCM) 10K type strain sequencing project: providing services to taxonomists for standard genome sequencing and annotation.</title>
        <authorList>
            <consortium name="The Broad Institute Genomics Platform"/>
            <consortium name="The Broad Institute Genome Sequencing Center for Infectious Disease"/>
            <person name="Wu L."/>
            <person name="Ma J."/>
        </authorList>
    </citation>
    <scope>NUCLEOTIDE SEQUENCE [LARGE SCALE GENOMIC DNA]</scope>
    <source>
        <strain evidence="11">JCM 17986</strain>
    </source>
</reference>
<feature type="domain" description="RNA polymerase sigma factor 70 region 4 type 2" evidence="9">
    <location>
        <begin position="153"/>
        <end position="200"/>
    </location>
</feature>
<dbReference type="InterPro" id="IPR013324">
    <property type="entry name" value="RNA_pol_sigma_r3/r4-like"/>
</dbReference>
<sequence>MTATHHHPSRPTQAGARPADRPADRPTTRPDDPDVTALALAAGAGCPRSAESFVRATRADVWRFLAYLSDPQAADDLTQETYLRVWTALPRFTGASSARTWLLSIARRVAVDRLRAAAARPRTVDAGEWPRLVELAQDTGLPGFDEGIVLADLCRRLDPDRRAAFVLTQVLGLGYAEAAAALACPVGTVRSRVSRARADLLGALRGGDHTATTAKPTRVTPTRVTPTRVTQTPGAPAARQPTPITRPPAIPHAA</sequence>
<dbReference type="SUPFAM" id="SSF88946">
    <property type="entry name" value="Sigma2 domain of RNA polymerase sigma factors"/>
    <property type="match status" value="1"/>
</dbReference>
<dbReference type="InterPro" id="IPR014284">
    <property type="entry name" value="RNA_pol_sigma-70_dom"/>
</dbReference>
<gene>
    <name evidence="10" type="ORF">GCM10023205_31990</name>
</gene>
<feature type="compositionally biased region" description="Low complexity" evidence="7">
    <location>
        <begin position="210"/>
        <end position="233"/>
    </location>
</feature>
<evidence type="ECO:0000256" key="1">
    <source>
        <dbReference type="ARBA" id="ARBA00010641"/>
    </source>
</evidence>
<organism evidence="10 11">
    <name type="scientific">Yinghuangia aomiensis</name>
    <dbReference type="NCBI Taxonomy" id="676205"/>
    <lineage>
        <taxon>Bacteria</taxon>
        <taxon>Bacillati</taxon>
        <taxon>Actinomycetota</taxon>
        <taxon>Actinomycetes</taxon>
        <taxon>Kitasatosporales</taxon>
        <taxon>Streptomycetaceae</taxon>
        <taxon>Yinghuangia</taxon>
    </lineage>
</organism>
<dbReference type="InterPro" id="IPR007627">
    <property type="entry name" value="RNA_pol_sigma70_r2"/>
</dbReference>
<dbReference type="RefSeq" id="WP_345676141.1">
    <property type="nucleotide sequence ID" value="NZ_BAABHS010000010.1"/>
</dbReference>
<comment type="caution">
    <text evidence="10">The sequence shown here is derived from an EMBL/GenBank/DDBJ whole genome shotgun (WGS) entry which is preliminary data.</text>
</comment>
<feature type="compositionally biased region" description="Pro residues" evidence="7">
    <location>
        <begin position="244"/>
        <end position="254"/>
    </location>
</feature>
<evidence type="ECO:0000256" key="2">
    <source>
        <dbReference type="ARBA" id="ARBA00023015"/>
    </source>
</evidence>
<dbReference type="Pfam" id="PF08281">
    <property type="entry name" value="Sigma70_r4_2"/>
    <property type="match status" value="1"/>
</dbReference>